<feature type="region of interest" description="Disordered" evidence="1">
    <location>
        <begin position="148"/>
        <end position="189"/>
    </location>
</feature>
<feature type="compositionally biased region" description="Basic residues" evidence="1">
    <location>
        <begin position="261"/>
        <end position="270"/>
    </location>
</feature>
<dbReference type="AlphaFoldDB" id="A0A7G2CEU1"/>
<reference evidence="3 4" key="1">
    <citation type="submission" date="2020-08" db="EMBL/GenBank/DDBJ databases">
        <authorList>
            <person name="Newling K."/>
            <person name="Davey J."/>
            <person name="Forrester S."/>
        </authorList>
    </citation>
    <scope>NUCLEOTIDE SEQUENCE [LARGE SCALE GENOMIC DNA]</scope>
    <source>
        <strain evidence="4">Crithidia deanei Carvalho (ATCC PRA-265)</strain>
    </source>
</reference>
<keyword evidence="2" id="KW-0812">Transmembrane</keyword>
<evidence type="ECO:0000313" key="4">
    <source>
        <dbReference type="Proteomes" id="UP000515908"/>
    </source>
</evidence>
<organism evidence="3 4">
    <name type="scientific">Angomonas deanei</name>
    <dbReference type="NCBI Taxonomy" id="59799"/>
    <lineage>
        <taxon>Eukaryota</taxon>
        <taxon>Discoba</taxon>
        <taxon>Euglenozoa</taxon>
        <taxon>Kinetoplastea</taxon>
        <taxon>Metakinetoplastina</taxon>
        <taxon>Trypanosomatida</taxon>
        <taxon>Trypanosomatidae</taxon>
        <taxon>Strigomonadinae</taxon>
        <taxon>Angomonas</taxon>
    </lineage>
</organism>
<gene>
    <name evidence="3" type="ORF">ADEAN_000591600</name>
</gene>
<feature type="compositionally biased region" description="Basic and acidic residues" evidence="1">
    <location>
        <begin position="152"/>
        <end position="161"/>
    </location>
</feature>
<protein>
    <submittedName>
        <fullName evidence="3">Uncharacterized protein</fullName>
    </submittedName>
</protein>
<dbReference type="VEuPathDB" id="TriTrypDB:ADEAN_000591600"/>
<dbReference type="SUPFAM" id="SSF103473">
    <property type="entry name" value="MFS general substrate transporter"/>
    <property type="match status" value="1"/>
</dbReference>
<feature type="transmembrane region" description="Helical" evidence="2">
    <location>
        <begin position="63"/>
        <end position="87"/>
    </location>
</feature>
<evidence type="ECO:0000256" key="2">
    <source>
        <dbReference type="SAM" id="Phobius"/>
    </source>
</evidence>
<evidence type="ECO:0000313" key="3">
    <source>
        <dbReference type="EMBL" id="CAD2218428.1"/>
    </source>
</evidence>
<keyword evidence="2" id="KW-0472">Membrane</keyword>
<accession>A0A7G2CEU1</accession>
<keyword evidence="2" id="KW-1133">Transmembrane helix</keyword>
<keyword evidence="4" id="KW-1185">Reference proteome</keyword>
<dbReference type="Proteomes" id="UP000515908">
    <property type="component" value="Chromosome 11"/>
</dbReference>
<evidence type="ECO:0000256" key="1">
    <source>
        <dbReference type="SAM" id="MobiDB-lite"/>
    </source>
</evidence>
<feature type="region of interest" description="Disordered" evidence="1">
    <location>
        <begin position="232"/>
        <end position="270"/>
    </location>
</feature>
<proteinExistence type="predicted"/>
<sequence>MSCVLFCGGAIIPPGAGITMSTLPAPLRSAGAAFAQTMYNLLGNYSGPLLCGFIAKQTGHLKYGIYTLFLCSLLGVVPMSFIVLIAWRRKQSGVTADTVVVMDTIEEEGGGGVDQEMAHVPPAGGSFSVRKENKEEVLPFSRTTQKVSPLESWRRGQERPARLASPPGSVAVEPSAAPTPLHTPKDSGLRTRESFLGMLDGSQEKSIPNQHAFGMDLVYSWLTAQEETERRRTASVAGRTNLHPLQADSVEMSPSVDSESRRRKNHNSRE</sequence>
<dbReference type="EMBL" id="LR877155">
    <property type="protein sequence ID" value="CAD2218428.1"/>
    <property type="molecule type" value="Genomic_DNA"/>
</dbReference>
<name>A0A7G2CEU1_9TRYP</name>
<dbReference type="InterPro" id="IPR036259">
    <property type="entry name" value="MFS_trans_sf"/>
</dbReference>